<dbReference type="SUPFAM" id="SSF57667">
    <property type="entry name" value="beta-beta-alpha zinc fingers"/>
    <property type="match status" value="9"/>
</dbReference>
<dbReference type="Proteomes" id="UP000596742">
    <property type="component" value="Unassembled WGS sequence"/>
</dbReference>
<dbReference type="EMBL" id="UYJE01004007">
    <property type="protein sequence ID" value="VDI24203.1"/>
    <property type="molecule type" value="Genomic_DNA"/>
</dbReference>
<feature type="domain" description="C2H2-type" evidence="6">
    <location>
        <begin position="614"/>
        <end position="641"/>
    </location>
</feature>
<sequence>MSLTLKEKTINTSDAKKRKISKSVKHYQITKAQRKNTSLTIVKSRTETKGRCEREITQENTQIETDRHISEDKSKETMATDNDLYRIGAQWPSYSITCKICQMTWSSKIAYVNHIRSHKEYQICSICDELIHVKDVSIETHISEKHSDVNPFKCTICGRGYKSKNGVRNHYVAVHADSSARFWCDLCNRAFGTNNNYKSHMRSHKDRKHCFMCKQEFVNLELLRQHMRDSHAYYLCLICNRYFPDELELKEHEETHLENEKKLCLICNRYFPDELELKEHEETHLENEKKSEINHIRSFYDSGHEDVVEKDNRQINNHDNAGRTGRKNLRELFLKLLKNQEIIDEDKIAKNETTSNDLKEDKTDTISSKSSQQCGTARKSFKCKFCGRVFKLGIAFARHVKLHNNQSTFKCQHCGKTCKNEETFKHHMILHLPDEKRPHRCQECGKGFATGTCLKKHFLVHSKLKEYVCEFCGQCCRDMTNLKIHRRSHTGERPYKCKSCPKTYRSWDALHNHQQSVHLPKKSYMCDICGKFYTQKHRLYEHKRTHREDGLKCDVCGIKTLSVAAVRRHLVLEHLEIAKERGYKIYTCDYCQKILPNKEKYDYHIRQHTGARPFSCLECNKSFRDRKQLKIHTRIHLNDKKYSCSVCNKSFLYNRTLKKHLLTHQTENASRQKHDFSTIDVDPSSIYMTGETRSSDHIYSAGCMSNRNLVSNSNTSDRDTVQNVPHLNTSHGEPVQNVHQLNTVHGFPMHYYTERHNNETYGSENPLVGAFNNLYSNQNLGQN</sequence>
<dbReference type="Pfam" id="PF00096">
    <property type="entry name" value="zf-C2H2"/>
    <property type="match status" value="4"/>
</dbReference>
<proteinExistence type="predicted"/>
<keyword evidence="1" id="KW-0479">Metal-binding</keyword>
<organism evidence="7 8">
    <name type="scientific">Mytilus galloprovincialis</name>
    <name type="common">Mediterranean mussel</name>
    <dbReference type="NCBI Taxonomy" id="29158"/>
    <lineage>
        <taxon>Eukaryota</taxon>
        <taxon>Metazoa</taxon>
        <taxon>Spiralia</taxon>
        <taxon>Lophotrochozoa</taxon>
        <taxon>Mollusca</taxon>
        <taxon>Bivalvia</taxon>
        <taxon>Autobranchia</taxon>
        <taxon>Pteriomorphia</taxon>
        <taxon>Mytilida</taxon>
        <taxon>Mytiloidea</taxon>
        <taxon>Mytilidae</taxon>
        <taxon>Mytilinae</taxon>
        <taxon>Mytilus</taxon>
    </lineage>
</organism>
<feature type="domain" description="C2H2-type" evidence="6">
    <location>
        <begin position="409"/>
        <end position="436"/>
    </location>
</feature>
<evidence type="ECO:0000259" key="6">
    <source>
        <dbReference type="PROSITE" id="PS50157"/>
    </source>
</evidence>
<keyword evidence="3 5" id="KW-0863">Zinc-finger</keyword>
<dbReference type="SMART" id="SM00355">
    <property type="entry name" value="ZnF_C2H2"/>
    <property type="match status" value="17"/>
</dbReference>
<gene>
    <name evidence="7" type="ORF">MGAL_10B055894</name>
</gene>
<dbReference type="PROSITE" id="PS00028">
    <property type="entry name" value="ZINC_FINGER_C2H2_1"/>
    <property type="match status" value="15"/>
</dbReference>
<accession>A0A8B6DV55</accession>
<feature type="domain" description="C2H2-type" evidence="6">
    <location>
        <begin position="524"/>
        <end position="551"/>
    </location>
</feature>
<feature type="domain" description="C2H2-type" evidence="6">
    <location>
        <begin position="152"/>
        <end position="180"/>
    </location>
</feature>
<dbReference type="GO" id="GO:0003676">
    <property type="term" value="F:nucleic acid binding"/>
    <property type="evidence" value="ECO:0007669"/>
    <property type="project" value="InterPro"/>
</dbReference>
<dbReference type="FunFam" id="3.30.160.60:FF:000624">
    <property type="entry name" value="zinc finger protein 697"/>
    <property type="match status" value="1"/>
</dbReference>
<dbReference type="AlphaFoldDB" id="A0A8B6DV55"/>
<evidence type="ECO:0000313" key="8">
    <source>
        <dbReference type="Proteomes" id="UP000596742"/>
    </source>
</evidence>
<keyword evidence="2" id="KW-0677">Repeat</keyword>
<feature type="domain" description="C2H2-type" evidence="6">
    <location>
        <begin position="262"/>
        <end position="289"/>
    </location>
</feature>
<dbReference type="PROSITE" id="PS50157">
    <property type="entry name" value="ZINC_FINGER_C2H2_2"/>
    <property type="match status" value="13"/>
</dbReference>
<dbReference type="FunFam" id="3.30.160.60:FF:000710">
    <property type="entry name" value="Zinc finger protein 768"/>
    <property type="match status" value="1"/>
</dbReference>
<dbReference type="PANTHER" id="PTHR24379">
    <property type="entry name" value="KRAB AND ZINC FINGER DOMAIN-CONTAINING"/>
    <property type="match status" value="1"/>
</dbReference>
<name>A0A8B6DV55_MYTGA</name>
<feature type="domain" description="C2H2-type" evidence="6">
    <location>
        <begin position="586"/>
        <end position="613"/>
    </location>
</feature>
<keyword evidence="8" id="KW-1185">Reference proteome</keyword>
<feature type="domain" description="C2H2-type" evidence="6">
    <location>
        <begin position="467"/>
        <end position="494"/>
    </location>
</feature>
<evidence type="ECO:0000256" key="1">
    <source>
        <dbReference type="ARBA" id="ARBA00022723"/>
    </source>
</evidence>
<evidence type="ECO:0000256" key="5">
    <source>
        <dbReference type="PROSITE-ProRule" id="PRU00042"/>
    </source>
</evidence>
<feature type="domain" description="C2H2-type" evidence="6">
    <location>
        <begin position="495"/>
        <end position="523"/>
    </location>
</feature>
<evidence type="ECO:0000256" key="4">
    <source>
        <dbReference type="ARBA" id="ARBA00022833"/>
    </source>
</evidence>
<dbReference type="InterPro" id="IPR013087">
    <property type="entry name" value="Znf_C2H2_type"/>
</dbReference>
<feature type="domain" description="C2H2-type" evidence="6">
    <location>
        <begin position="642"/>
        <end position="669"/>
    </location>
</feature>
<feature type="domain" description="C2H2-type" evidence="6">
    <location>
        <begin position="439"/>
        <end position="466"/>
    </location>
</feature>
<dbReference type="InterPro" id="IPR003604">
    <property type="entry name" value="Matrin/U1-like-C_Znf_C2H2"/>
</dbReference>
<dbReference type="PANTHER" id="PTHR24379:SF121">
    <property type="entry name" value="C2H2-TYPE DOMAIN-CONTAINING PROTEIN"/>
    <property type="match status" value="1"/>
</dbReference>
<evidence type="ECO:0000256" key="3">
    <source>
        <dbReference type="ARBA" id="ARBA00022771"/>
    </source>
</evidence>
<dbReference type="Pfam" id="PF12874">
    <property type="entry name" value="zf-met"/>
    <property type="match status" value="2"/>
</dbReference>
<evidence type="ECO:0000313" key="7">
    <source>
        <dbReference type="EMBL" id="VDI24203.1"/>
    </source>
</evidence>
<keyword evidence="4" id="KW-0862">Zinc</keyword>
<dbReference type="GO" id="GO:0008270">
    <property type="term" value="F:zinc ion binding"/>
    <property type="evidence" value="ECO:0007669"/>
    <property type="project" value="UniProtKB-KW"/>
</dbReference>
<reference evidence="7" key="1">
    <citation type="submission" date="2018-11" db="EMBL/GenBank/DDBJ databases">
        <authorList>
            <person name="Alioto T."/>
            <person name="Alioto T."/>
        </authorList>
    </citation>
    <scope>NUCLEOTIDE SEQUENCE</scope>
</reference>
<dbReference type="InterPro" id="IPR036236">
    <property type="entry name" value="Znf_C2H2_sf"/>
</dbReference>
<dbReference type="Gene3D" id="3.30.160.60">
    <property type="entry name" value="Classic Zinc Finger"/>
    <property type="match status" value="11"/>
</dbReference>
<evidence type="ECO:0000256" key="2">
    <source>
        <dbReference type="ARBA" id="ARBA00022737"/>
    </source>
</evidence>
<dbReference type="FunFam" id="3.30.160.60:FF:000100">
    <property type="entry name" value="Zinc finger 45-like"/>
    <property type="match status" value="1"/>
</dbReference>
<comment type="caution">
    <text evidence="7">The sequence shown here is derived from an EMBL/GenBank/DDBJ whole genome shotgun (WGS) entry which is preliminary data.</text>
</comment>
<feature type="domain" description="C2H2-type" evidence="6">
    <location>
        <begin position="234"/>
        <end position="261"/>
    </location>
</feature>
<dbReference type="SMART" id="SM00451">
    <property type="entry name" value="ZnF_U1"/>
    <property type="match status" value="4"/>
</dbReference>
<dbReference type="OrthoDB" id="6591996at2759"/>
<protein>
    <submittedName>
        <fullName evidence="7">KRAB domain-containing zinc finger protein</fullName>
    </submittedName>
</protein>
<feature type="domain" description="C2H2-type" evidence="6">
    <location>
        <begin position="381"/>
        <end position="408"/>
    </location>
</feature>
<feature type="domain" description="C2H2-type" evidence="6">
    <location>
        <begin position="182"/>
        <end position="209"/>
    </location>
</feature>